<dbReference type="AlphaFoldDB" id="F9W7U7"/>
<keyword evidence="1" id="KW-0677">Repeat</keyword>
<feature type="repeat" description="ANK" evidence="3">
    <location>
        <begin position="100"/>
        <end position="132"/>
    </location>
</feature>
<organism evidence="4 5">
    <name type="scientific">Trypanosoma congolense (strain IL3000)</name>
    <dbReference type="NCBI Taxonomy" id="1068625"/>
    <lineage>
        <taxon>Eukaryota</taxon>
        <taxon>Discoba</taxon>
        <taxon>Euglenozoa</taxon>
        <taxon>Kinetoplastea</taxon>
        <taxon>Metakinetoplastina</taxon>
        <taxon>Trypanosomatida</taxon>
        <taxon>Trypanosomatidae</taxon>
        <taxon>Trypanosoma</taxon>
        <taxon>Nannomonas</taxon>
    </lineage>
</organism>
<dbReference type="PROSITE" id="PS50297">
    <property type="entry name" value="ANK_REP_REGION"/>
    <property type="match status" value="3"/>
</dbReference>
<dbReference type="SUPFAM" id="SSF48403">
    <property type="entry name" value="Ankyrin repeat"/>
    <property type="match status" value="1"/>
</dbReference>
<evidence type="ECO:0000256" key="3">
    <source>
        <dbReference type="PROSITE-ProRule" id="PRU00023"/>
    </source>
</evidence>
<dbReference type="InterPro" id="IPR002110">
    <property type="entry name" value="Ankyrin_rpt"/>
</dbReference>
<reference evidence="5" key="1">
    <citation type="submission" date="2011-07" db="EMBL/GenBank/DDBJ databases">
        <title>Divergent evolution of antigenic variation in African trypanosomes.</title>
        <authorList>
            <person name="Jackson A.P."/>
            <person name="Berry A."/>
            <person name="Allison H.C."/>
            <person name="Burton P."/>
            <person name="Anderson J."/>
            <person name="Aslett M."/>
            <person name="Brown R."/>
            <person name="Corton N."/>
            <person name="Harris D."/>
            <person name="Hauser H."/>
            <person name="Gamble J."/>
            <person name="Gilderthorp R."/>
            <person name="McQuillan J."/>
            <person name="Quail M.A."/>
            <person name="Sanders M."/>
            <person name="Van Tonder A."/>
            <person name="Ginger M.L."/>
            <person name="Donelson J.E."/>
            <person name="Field M.C."/>
            <person name="Barry J.D."/>
            <person name="Berriman M."/>
            <person name="Hertz-Fowler C."/>
        </authorList>
    </citation>
    <scope>NUCLEOTIDE SEQUENCE [LARGE SCALE GENOMIC DNA]</scope>
    <source>
        <strain evidence="5">IL3000</strain>
    </source>
</reference>
<name>F9W7U7_TRYCI</name>
<comment type="caution">
    <text evidence="4">The sequence shown here is derived from an EMBL/GenBank/DDBJ whole genome shotgun (WGS) entry which is preliminary data.</text>
</comment>
<dbReference type="Pfam" id="PF12796">
    <property type="entry name" value="Ank_2"/>
    <property type="match status" value="2"/>
</dbReference>
<feature type="repeat" description="ANK" evidence="3">
    <location>
        <begin position="31"/>
        <end position="65"/>
    </location>
</feature>
<evidence type="ECO:0000256" key="1">
    <source>
        <dbReference type="ARBA" id="ARBA00022737"/>
    </source>
</evidence>
<feature type="repeat" description="ANK" evidence="3">
    <location>
        <begin position="66"/>
        <end position="98"/>
    </location>
</feature>
<dbReference type="Gene3D" id="1.25.40.20">
    <property type="entry name" value="Ankyrin repeat-containing domain"/>
    <property type="match status" value="1"/>
</dbReference>
<dbReference type="EMBL" id="CAEQ01001081">
    <property type="protein sequence ID" value="CCD13269.1"/>
    <property type="molecule type" value="Genomic_DNA"/>
</dbReference>
<dbReference type="PRINTS" id="PR01415">
    <property type="entry name" value="ANKYRIN"/>
</dbReference>
<proteinExistence type="predicted"/>
<dbReference type="PANTHER" id="PTHR24198:SF194">
    <property type="entry name" value="INVERSIN-A"/>
    <property type="match status" value="1"/>
</dbReference>
<dbReference type="OMA" id="PPRIGCF"/>
<protein>
    <submittedName>
        <fullName evidence="4">WGS project CAEQ00000000 data, annotated contig 1655</fullName>
    </submittedName>
</protein>
<dbReference type="VEuPathDB" id="TriTrypDB:TcIL3000_0_40380"/>
<gene>
    <name evidence="4" type="ORF">TCIL3000_0_40380</name>
</gene>
<reference evidence="4 5" key="2">
    <citation type="journal article" date="2012" name="Proc. Natl. Acad. Sci. U.S.A.">
        <title>Antigenic diversity is generated by distinct evolutionary mechanisms in African trypanosome species.</title>
        <authorList>
            <person name="Jackson A.P."/>
            <person name="Berry A."/>
            <person name="Aslett M."/>
            <person name="Allison H.C."/>
            <person name="Burton P."/>
            <person name="Vavrova-Anderson J."/>
            <person name="Brown R."/>
            <person name="Browne H."/>
            <person name="Corton N."/>
            <person name="Hauser H."/>
            <person name="Gamble J."/>
            <person name="Gilderthorp R."/>
            <person name="Marcello L."/>
            <person name="McQuillan J."/>
            <person name="Otto T.D."/>
            <person name="Quail M.A."/>
            <person name="Sanders M.J."/>
            <person name="van Tonder A."/>
            <person name="Ginger M.L."/>
            <person name="Field M.C."/>
            <person name="Barry J.D."/>
            <person name="Hertz-Fowler C."/>
            <person name="Berriman M."/>
        </authorList>
    </citation>
    <scope>NUCLEOTIDE SEQUENCE [LARGE SCALE GENOMIC DNA]</scope>
    <source>
        <strain evidence="4 5">IL3000</strain>
    </source>
</reference>
<evidence type="ECO:0000313" key="5">
    <source>
        <dbReference type="Proteomes" id="UP000000702"/>
    </source>
</evidence>
<dbReference type="PANTHER" id="PTHR24198">
    <property type="entry name" value="ANKYRIN REPEAT AND PROTEIN KINASE DOMAIN-CONTAINING PROTEIN"/>
    <property type="match status" value="1"/>
</dbReference>
<dbReference type="Proteomes" id="UP000000702">
    <property type="component" value="Unassembled WGS sequence"/>
</dbReference>
<accession>F9W7U7</accession>
<dbReference type="SMART" id="SM00248">
    <property type="entry name" value="ANK"/>
    <property type="match status" value="5"/>
</dbReference>
<dbReference type="InterPro" id="IPR036770">
    <property type="entry name" value="Ankyrin_rpt-contain_sf"/>
</dbReference>
<sequence length="329" mass="36122">MNAIFDAIDRNDYEALRRMFSSTSINEVNSDGYTPLYYACMKKHVNVETIDEILKLGAQVDLKGADGETPLYVACFNGRRDVVMLLLENGAHVDTINGRCGESVLHLVSRTGDSTLLDFFLSRGADLNARNMRKETPLFVAAKLGFHEIVYRLLRAKASPDVCDMDGKSPLYIASERNLKHITILLKSGDKDLALSKAAADEFLQSRPTRLKTTEEICDEAVLRGGEHKNSIREVPKETKPLDIIDIVIPRPKGNLSNLLGAKPKGPCLSLEDVGFDAPPVIPPSLRNLPPVIPQRIGGTMMRIGTGINAIGVEPIRIDTVPSDTMNIS</sequence>
<keyword evidence="2 3" id="KW-0040">ANK repeat</keyword>
<evidence type="ECO:0000256" key="2">
    <source>
        <dbReference type="ARBA" id="ARBA00023043"/>
    </source>
</evidence>
<dbReference type="PROSITE" id="PS50088">
    <property type="entry name" value="ANK_REPEAT"/>
    <property type="match status" value="3"/>
</dbReference>
<keyword evidence="5" id="KW-1185">Reference proteome</keyword>
<evidence type="ECO:0000313" key="4">
    <source>
        <dbReference type="EMBL" id="CCD13269.1"/>
    </source>
</evidence>